<dbReference type="OrthoDB" id="45037at2"/>
<dbReference type="Pfam" id="PF02653">
    <property type="entry name" value="BPD_transp_2"/>
    <property type="match status" value="1"/>
</dbReference>
<feature type="transmembrane region" description="Helical" evidence="6">
    <location>
        <begin position="383"/>
        <end position="408"/>
    </location>
</feature>
<proteinExistence type="predicted"/>
<feature type="transmembrane region" description="Helical" evidence="6">
    <location>
        <begin position="263"/>
        <end position="281"/>
    </location>
</feature>
<reference evidence="8" key="1">
    <citation type="submission" date="2016-10" db="EMBL/GenBank/DDBJ databases">
        <authorList>
            <person name="Varghese N."/>
            <person name="Submissions S."/>
        </authorList>
    </citation>
    <scope>NUCLEOTIDE SEQUENCE [LARGE SCALE GENOMIC DNA]</scope>
    <source>
        <strain evidence="8">DSM 44718</strain>
    </source>
</reference>
<feature type="transmembrane region" description="Helical" evidence="6">
    <location>
        <begin position="361"/>
        <end position="377"/>
    </location>
</feature>
<accession>A0A1H3QRE9</accession>
<feature type="transmembrane region" description="Helical" evidence="6">
    <location>
        <begin position="302"/>
        <end position="323"/>
    </location>
</feature>
<feature type="transmembrane region" description="Helical" evidence="6">
    <location>
        <begin position="176"/>
        <end position="195"/>
    </location>
</feature>
<feature type="transmembrane region" description="Helical" evidence="6">
    <location>
        <begin position="207"/>
        <end position="227"/>
    </location>
</feature>
<dbReference type="InterPro" id="IPR001851">
    <property type="entry name" value="ABC_transp_permease"/>
</dbReference>
<comment type="subcellular location">
    <subcellularLocation>
        <location evidence="1">Cell membrane</location>
        <topology evidence="1">Multi-pass membrane protein</topology>
    </subcellularLocation>
</comment>
<dbReference type="CDD" id="cd06580">
    <property type="entry name" value="TM_PBP1_transp_TpRbsC_like"/>
    <property type="match status" value="1"/>
</dbReference>
<sequence>MTEQTTATAEDLAAAGADQLPPPKTFAGRYLRNLWTANTFTVTVLAVLLALVIGGILIAISDENVRATTSYFFSRPGDFFSLSWDKVSDAYAQLFKGSIVDPTAVQAAANGTGKWERVFFPISETLTYAAPLALTGLAFALAFRGGLFNIGVQGQAIMGAVGAALAGFLLPLPVGIHLVVALIVGAAFGGAWGFVPGILKARTGAHEVITTIMLNYVALFFLGWLIVQKGVQDPERSDAISKPVDDSAQLTHLLGFVGPSLRVNLGIVVAILVVAAVAWLLRRSTFGFELRAVGLNPEASRTAGIGVGSTYALVMTVAGALAGLGGATIVMGTAVSLTGAVIGSVGFDGLLVGLLGRAKPWGVFFAALLFGALQAGGNRMQSFSGISLELVGVIQALIVIFVAAPALVKTVFRLKPAKVSGLGTGMSKGW</sequence>
<gene>
    <name evidence="7" type="ORF">SAMN05421684_3121</name>
</gene>
<name>A0A1H3QRE9_9ACTN</name>
<dbReference type="RefSeq" id="WP_090792105.1">
    <property type="nucleotide sequence ID" value="NZ_BOND01000009.1"/>
</dbReference>
<organism evidence="7 8">
    <name type="scientific">Asanoa ishikariensis</name>
    <dbReference type="NCBI Taxonomy" id="137265"/>
    <lineage>
        <taxon>Bacteria</taxon>
        <taxon>Bacillati</taxon>
        <taxon>Actinomycetota</taxon>
        <taxon>Actinomycetes</taxon>
        <taxon>Micromonosporales</taxon>
        <taxon>Micromonosporaceae</taxon>
        <taxon>Asanoa</taxon>
    </lineage>
</organism>
<evidence type="ECO:0000256" key="6">
    <source>
        <dbReference type="SAM" id="Phobius"/>
    </source>
</evidence>
<evidence type="ECO:0000256" key="3">
    <source>
        <dbReference type="ARBA" id="ARBA00022692"/>
    </source>
</evidence>
<evidence type="ECO:0000256" key="4">
    <source>
        <dbReference type="ARBA" id="ARBA00022989"/>
    </source>
</evidence>
<keyword evidence="2" id="KW-1003">Cell membrane</keyword>
<feature type="transmembrane region" description="Helical" evidence="6">
    <location>
        <begin position="150"/>
        <end position="170"/>
    </location>
</feature>
<dbReference type="AlphaFoldDB" id="A0A1H3QRE9"/>
<dbReference type="STRING" id="137265.SAMN05421684_3121"/>
<dbReference type="EMBL" id="FNQB01000002">
    <property type="protein sequence ID" value="SDZ15977.1"/>
    <property type="molecule type" value="Genomic_DNA"/>
</dbReference>
<keyword evidence="4 6" id="KW-1133">Transmembrane helix</keyword>
<keyword evidence="5 6" id="KW-0472">Membrane</keyword>
<dbReference type="GO" id="GO:0005886">
    <property type="term" value="C:plasma membrane"/>
    <property type="evidence" value="ECO:0007669"/>
    <property type="project" value="UniProtKB-SubCell"/>
</dbReference>
<dbReference type="GO" id="GO:0022857">
    <property type="term" value="F:transmembrane transporter activity"/>
    <property type="evidence" value="ECO:0007669"/>
    <property type="project" value="InterPro"/>
</dbReference>
<feature type="transmembrane region" description="Helical" evidence="6">
    <location>
        <begin position="39"/>
        <end position="60"/>
    </location>
</feature>
<feature type="transmembrane region" description="Helical" evidence="6">
    <location>
        <begin position="329"/>
        <end position="354"/>
    </location>
</feature>
<dbReference type="PANTHER" id="PTHR47089:SF1">
    <property type="entry name" value="GUANOSINE ABC TRANSPORTER PERMEASE PROTEIN NUPP"/>
    <property type="match status" value="1"/>
</dbReference>
<evidence type="ECO:0000313" key="7">
    <source>
        <dbReference type="EMBL" id="SDZ15977.1"/>
    </source>
</evidence>
<dbReference type="PANTHER" id="PTHR47089">
    <property type="entry name" value="ABC TRANSPORTER, PERMEASE PROTEIN"/>
    <property type="match status" value="1"/>
</dbReference>
<evidence type="ECO:0000313" key="8">
    <source>
        <dbReference type="Proteomes" id="UP000199632"/>
    </source>
</evidence>
<keyword evidence="8" id="KW-1185">Reference proteome</keyword>
<feature type="transmembrane region" description="Helical" evidence="6">
    <location>
        <begin position="125"/>
        <end position="143"/>
    </location>
</feature>
<evidence type="ECO:0000256" key="1">
    <source>
        <dbReference type="ARBA" id="ARBA00004651"/>
    </source>
</evidence>
<protein>
    <submittedName>
        <fullName evidence="7">Nucleoside ABC transporter membrane protein</fullName>
    </submittedName>
</protein>
<evidence type="ECO:0000256" key="2">
    <source>
        <dbReference type="ARBA" id="ARBA00022475"/>
    </source>
</evidence>
<keyword evidence="3 6" id="KW-0812">Transmembrane</keyword>
<evidence type="ECO:0000256" key="5">
    <source>
        <dbReference type="ARBA" id="ARBA00023136"/>
    </source>
</evidence>
<dbReference type="Proteomes" id="UP000199632">
    <property type="component" value="Unassembled WGS sequence"/>
</dbReference>